<protein>
    <submittedName>
        <fullName evidence="1">Uncharacterized protein</fullName>
    </submittedName>
</protein>
<organism evidence="1 2">
    <name type="scientific">Vanilla planifolia</name>
    <name type="common">Vanilla</name>
    <dbReference type="NCBI Taxonomy" id="51239"/>
    <lineage>
        <taxon>Eukaryota</taxon>
        <taxon>Viridiplantae</taxon>
        <taxon>Streptophyta</taxon>
        <taxon>Embryophyta</taxon>
        <taxon>Tracheophyta</taxon>
        <taxon>Spermatophyta</taxon>
        <taxon>Magnoliopsida</taxon>
        <taxon>Liliopsida</taxon>
        <taxon>Asparagales</taxon>
        <taxon>Orchidaceae</taxon>
        <taxon>Vanilloideae</taxon>
        <taxon>Vanilleae</taxon>
        <taxon>Vanilla</taxon>
    </lineage>
</organism>
<evidence type="ECO:0000313" key="1">
    <source>
        <dbReference type="EMBL" id="KAG0471862.1"/>
    </source>
</evidence>
<dbReference type="AlphaFoldDB" id="A0A835US17"/>
<comment type="caution">
    <text evidence="1">The sequence shown here is derived from an EMBL/GenBank/DDBJ whole genome shotgun (WGS) entry which is preliminary data.</text>
</comment>
<evidence type="ECO:0000313" key="2">
    <source>
        <dbReference type="Proteomes" id="UP000639772"/>
    </source>
</evidence>
<name>A0A835US17_VANPL</name>
<accession>A0A835US17</accession>
<gene>
    <name evidence="1" type="ORF">HPP92_016408</name>
</gene>
<sequence>MECYNTCTFATIDDSSILGTNILSYDKEITRRLPTALASLNTSFDGIRGQTSSVELLSHSQIAASAPALVSFSSFSSILTQKCAWRSQFVTD</sequence>
<dbReference type="Proteomes" id="UP000639772">
    <property type="component" value="Unassembled WGS sequence"/>
</dbReference>
<dbReference type="EMBL" id="JADCNM010000008">
    <property type="protein sequence ID" value="KAG0471862.1"/>
    <property type="molecule type" value="Genomic_DNA"/>
</dbReference>
<reference evidence="1 2" key="1">
    <citation type="journal article" date="2020" name="Nat. Food">
        <title>A phased Vanilla planifolia genome enables genetic improvement of flavour and production.</title>
        <authorList>
            <person name="Hasing T."/>
            <person name="Tang H."/>
            <person name="Brym M."/>
            <person name="Khazi F."/>
            <person name="Huang T."/>
            <person name="Chambers A.H."/>
        </authorList>
    </citation>
    <scope>NUCLEOTIDE SEQUENCE [LARGE SCALE GENOMIC DNA]</scope>
    <source>
        <tissue evidence="1">Leaf</tissue>
    </source>
</reference>
<proteinExistence type="predicted"/>